<reference evidence="1 2" key="1">
    <citation type="submission" date="2016-10" db="EMBL/GenBank/DDBJ databases">
        <authorList>
            <person name="Varghese N."/>
            <person name="Submissions S."/>
        </authorList>
    </citation>
    <scope>NUCLEOTIDE SEQUENCE [LARGE SCALE GENOMIC DNA]</scope>
    <source>
        <strain evidence="1 2">LMG 18378</strain>
    </source>
</reference>
<comment type="caution">
    <text evidence="1">The sequence shown here is derived from an EMBL/GenBank/DDBJ whole genome shotgun (WGS) entry which is preliminary data.</text>
</comment>
<evidence type="ECO:0000313" key="2">
    <source>
        <dbReference type="Proteomes" id="UP000183385"/>
    </source>
</evidence>
<name>A0AAQ1QZ86_9PSED</name>
<dbReference type="Proteomes" id="UP000183385">
    <property type="component" value="Unassembled WGS sequence"/>
</dbReference>
<sequence>MSSKWTLGVVMSGFLGLGVSVAQGESSYKLTDDGVTYEFSSVPVNDSNNALMLNAGEVRVIDSSGKLLSFTHYGQSPGCTEGAYPVKRIDIPVKAVRYAETGQMQKYIMFCGSSGGEHKTVRFYKPGFGFVSAIDFLNGPIEMEVDSRQIATKITYRSYSKFLSRDIDYSLAYDLLSDGVSVYREINKARSASILKLDARLEPRRGGDIKSQKLMSLMAFAASGEEAKYCSLLGDGGKEGEASMLQEDVESLVGFAFKPKC</sequence>
<dbReference type="EMBL" id="FOLS01000030">
    <property type="protein sequence ID" value="SFD59854.1"/>
    <property type="molecule type" value="Genomic_DNA"/>
</dbReference>
<evidence type="ECO:0000313" key="1">
    <source>
        <dbReference type="EMBL" id="SFD59854.1"/>
    </source>
</evidence>
<dbReference type="RefSeq" id="WP_135500000.1">
    <property type="nucleotide sequence ID" value="NZ_FOLS01000030.1"/>
</dbReference>
<proteinExistence type="predicted"/>
<organism evidence="1 2">
    <name type="scientific">Pseudomonas citronellolis</name>
    <dbReference type="NCBI Taxonomy" id="53408"/>
    <lineage>
        <taxon>Bacteria</taxon>
        <taxon>Pseudomonadati</taxon>
        <taxon>Pseudomonadota</taxon>
        <taxon>Gammaproteobacteria</taxon>
        <taxon>Pseudomonadales</taxon>
        <taxon>Pseudomonadaceae</taxon>
        <taxon>Pseudomonas</taxon>
    </lineage>
</organism>
<keyword evidence="2" id="KW-1185">Reference proteome</keyword>
<gene>
    <name evidence="1" type="ORF">SAMN05216577_13039</name>
</gene>
<dbReference type="AlphaFoldDB" id="A0AAQ1QZ86"/>
<protein>
    <submittedName>
        <fullName evidence="1">Uncharacterized protein</fullName>
    </submittedName>
</protein>
<accession>A0AAQ1QZ86</accession>